<proteinExistence type="predicted"/>
<reference evidence="7" key="1">
    <citation type="submission" date="2020-05" db="EMBL/GenBank/DDBJ databases">
        <authorList>
            <person name="Zhu T."/>
            <person name="Keshari N."/>
            <person name="Lu X."/>
        </authorList>
    </citation>
    <scope>NUCLEOTIDE SEQUENCE</scope>
    <source>
        <strain evidence="7">NK1-22</strain>
    </source>
</reference>
<sequence length="309" mass="34085">MRFIEYVRSTILPSRLVQLFIQSGLRWNQDNCPGMAAALSYHALFAMFPLLLVMLSIISSLIGPDTEAFRAIAAGLARALPPEAHELVRGTIITMNENSVGAGLVGFGILLFASSSVFGVLRYSVNYIWRSADPDSSGRGLVDSVLFFIKNRLFAFLLVLGTALLLLVSLVSNIAIRIFLNLVKTLQETFEVTQFDDISLDRGLQTGVSFLILAIAICILFKILPSVGIQWRDVWTGALLTAVALFALQQLVGNSVISIGGRFLSYGVIGSVMILMLWIFLTVQIFFFGCEFTYVYAHLFGSRRSRAKH</sequence>
<keyword evidence="2" id="KW-1003">Cell membrane</keyword>
<dbReference type="Pfam" id="PF03631">
    <property type="entry name" value="Virul_fac_BrkB"/>
    <property type="match status" value="1"/>
</dbReference>
<gene>
    <name evidence="7" type="ORF">HNI00_13755</name>
</gene>
<comment type="subcellular location">
    <subcellularLocation>
        <location evidence="1">Cell membrane</location>
        <topology evidence="1">Multi-pass membrane protein</topology>
    </subcellularLocation>
</comment>
<feature type="transmembrane region" description="Helical" evidence="6">
    <location>
        <begin position="203"/>
        <end position="221"/>
    </location>
</feature>
<dbReference type="PANTHER" id="PTHR30213:SF1">
    <property type="entry name" value="INNER MEMBRANE PROTEIN YHJD"/>
    <property type="match status" value="1"/>
</dbReference>
<organism evidence="7">
    <name type="scientific">Thermoleptolyngbya oregonensis NK1-22</name>
    <dbReference type="NCBI Taxonomy" id="2547457"/>
    <lineage>
        <taxon>Bacteria</taxon>
        <taxon>Bacillati</taxon>
        <taxon>Cyanobacteriota</taxon>
        <taxon>Cyanophyceae</taxon>
        <taxon>Oculatellales</taxon>
        <taxon>Oculatellaceae</taxon>
        <taxon>Thermoleptolyngbya</taxon>
    </lineage>
</organism>
<feature type="transmembrane region" description="Helical" evidence="6">
    <location>
        <begin position="43"/>
        <end position="62"/>
    </location>
</feature>
<feature type="transmembrane region" description="Helical" evidence="6">
    <location>
        <begin position="100"/>
        <end position="121"/>
    </location>
</feature>
<evidence type="ECO:0000256" key="2">
    <source>
        <dbReference type="ARBA" id="ARBA00022475"/>
    </source>
</evidence>
<feature type="transmembrane region" description="Helical" evidence="6">
    <location>
        <begin position="264"/>
        <end position="297"/>
    </location>
</feature>
<dbReference type="PANTHER" id="PTHR30213">
    <property type="entry name" value="INNER MEMBRANE PROTEIN YHJD"/>
    <property type="match status" value="1"/>
</dbReference>
<protein>
    <submittedName>
        <fullName evidence="7">YihY/virulence factor BrkB family protein</fullName>
    </submittedName>
</protein>
<dbReference type="AlphaFoldDB" id="A0AA97BQD5"/>
<accession>A0AA97BQD5</accession>
<feature type="transmembrane region" description="Helical" evidence="6">
    <location>
        <begin position="153"/>
        <end position="183"/>
    </location>
</feature>
<dbReference type="GO" id="GO:0005886">
    <property type="term" value="C:plasma membrane"/>
    <property type="evidence" value="ECO:0007669"/>
    <property type="project" value="UniProtKB-SubCell"/>
</dbReference>
<name>A0AA97BQD5_9CYAN</name>
<dbReference type="KEGG" id="tog:HNI00_13755"/>
<evidence type="ECO:0000256" key="5">
    <source>
        <dbReference type="ARBA" id="ARBA00023136"/>
    </source>
</evidence>
<feature type="transmembrane region" description="Helical" evidence="6">
    <location>
        <begin position="233"/>
        <end position="252"/>
    </location>
</feature>
<dbReference type="NCBIfam" id="TIGR00765">
    <property type="entry name" value="yihY_not_rbn"/>
    <property type="match status" value="1"/>
</dbReference>
<keyword evidence="4 6" id="KW-1133">Transmembrane helix</keyword>
<dbReference type="EMBL" id="CP053540">
    <property type="protein sequence ID" value="WOB44098.1"/>
    <property type="molecule type" value="Genomic_DNA"/>
</dbReference>
<keyword evidence="3 6" id="KW-0812">Transmembrane</keyword>
<evidence type="ECO:0000256" key="1">
    <source>
        <dbReference type="ARBA" id="ARBA00004651"/>
    </source>
</evidence>
<evidence type="ECO:0000256" key="6">
    <source>
        <dbReference type="SAM" id="Phobius"/>
    </source>
</evidence>
<dbReference type="InterPro" id="IPR017039">
    <property type="entry name" value="Virul_fac_BrkB"/>
</dbReference>
<keyword evidence="5 6" id="KW-0472">Membrane</keyword>
<evidence type="ECO:0000256" key="3">
    <source>
        <dbReference type="ARBA" id="ARBA00022692"/>
    </source>
</evidence>
<dbReference type="PIRSF" id="PIRSF035875">
    <property type="entry name" value="RNase_BN"/>
    <property type="match status" value="1"/>
</dbReference>
<evidence type="ECO:0000313" key="7">
    <source>
        <dbReference type="EMBL" id="WOB44098.1"/>
    </source>
</evidence>
<evidence type="ECO:0000256" key="4">
    <source>
        <dbReference type="ARBA" id="ARBA00022989"/>
    </source>
</evidence>